<feature type="transmembrane region" description="Helical" evidence="13">
    <location>
        <begin position="117"/>
        <end position="138"/>
    </location>
</feature>
<evidence type="ECO:0000256" key="11">
    <source>
        <dbReference type="ARBA" id="ARBA00023214"/>
    </source>
</evidence>
<reference evidence="14" key="1">
    <citation type="submission" date="2021-12" db="EMBL/GenBank/DDBJ databases">
        <title>Prjna785345.</title>
        <authorList>
            <person name="Rujirawat T."/>
            <person name="Krajaejun T."/>
        </authorList>
    </citation>
    <scope>NUCLEOTIDE SEQUENCE</scope>
    <source>
        <strain evidence="14">Pi057C3</strain>
    </source>
</reference>
<evidence type="ECO:0000256" key="5">
    <source>
        <dbReference type="ARBA" id="ARBA00022692"/>
    </source>
</evidence>
<dbReference type="GO" id="GO:0005886">
    <property type="term" value="C:plasma membrane"/>
    <property type="evidence" value="ECO:0007669"/>
    <property type="project" value="UniProtKB-SubCell"/>
</dbReference>
<evidence type="ECO:0000256" key="7">
    <source>
        <dbReference type="ARBA" id="ARBA00023065"/>
    </source>
</evidence>
<evidence type="ECO:0000256" key="1">
    <source>
        <dbReference type="ARBA" id="ARBA00004651"/>
    </source>
</evidence>
<evidence type="ECO:0000313" key="14">
    <source>
        <dbReference type="EMBL" id="KAJ0389300.1"/>
    </source>
</evidence>
<sequence length="171" mass="19435">MNSTMTLLHTTAAVNYYIECPANASNPFVSYTGRLDETKRVVSDLQKTLEIYAQQHGDVGMHMKSSFLDPIGARLEKLETQALSFNATQSCQNVSAGIEHALNAYCEYGMLGFFSMWVHQIILCLVLFIGVVTSVLVYERVHMREVRSEMRYQLLSTYEDDNMEHVYLSSD</sequence>
<comment type="similarity">
    <text evidence="2">Belongs to the tweety family.</text>
</comment>
<keyword evidence="7" id="KW-0406">Ion transport</keyword>
<name>A0AAD5Q0P0_PYTIN</name>
<evidence type="ECO:0000256" key="3">
    <source>
        <dbReference type="ARBA" id="ARBA00022448"/>
    </source>
</evidence>
<keyword evidence="10" id="KW-0325">Glycoprotein</keyword>
<dbReference type="GO" id="GO:0034707">
    <property type="term" value="C:chloride channel complex"/>
    <property type="evidence" value="ECO:0007669"/>
    <property type="project" value="UniProtKB-KW"/>
</dbReference>
<dbReference type="EMBL" id="JAKCXM010004204">
    <property type="protein sequence ID" value="KAJ0389300.1"/>
    <property type="molecule type" value="Genomic_DNA"/>
</dbReference>
<protein>
    <submittedName>
        <fullName evidence="14">Uncharacterized protein</fullName>
    </submittedName>
</protein>
<keyword evidence="15" id="KW-1185">Reference proteome</keyword>
<dbReference type="Pfam" id="PF04906">
    <property type="entry name" value="Tweety"/>
    <property type="match status" value="1"/>
</dbReference>
<keyword evidence="8 13" id="KW-0472">Membrane</keyword>
<comment type="subcellular location">
    <subcellularLocation>
        <location evidence="1">Cell membrane</location>
        <topology evidence="1">Multi-pass membrane protein</topology>
    </subcellularLocation>
</comment>
<evidence type="ECO:0000256" key="13">
    <source>
        <dbReference type="SAM" id="Phobius"/>
    </source>
</evidence>
<evidence type="ECO:0000256" key="4">
    <source>
        <dbReference type="ARBA" id="ARBA00022475"/>
    </source>
</evidence>
<evidence type="ECO:0000256" key="12">
    <source>
        <dbReference type="ARBA" id="ARBA00023303"/>
    </source>
</evidence>
<dbReference type="AlphaFoldDB" id="A0AAD5Q0P0"/>
<proteinExistence type="inferred from homology"/>
<organism evidence="14 15">
    <name type="scientific">Pythium insidiosum</name>
    <name type="common">Pythiosis disease agent</name>
    <dbReference type="NCBI Taxonomy" id="114742"/>
    <lineage>
        <taxon>Eukaryota</taxon>
        <taxon>Sar</taxon>
        <taxon>Stramenopiles</taxon>
        <taxon>Oomycota</taxon>
        <taxon>Peronosporomycetes</taxon>
        <taxon>Pythiales</taxon>
        <taxon>Pythiaceae</taxon>
        <taxon>Pythium</taxon>
    </lineage>
</organism>
<evidence type="ECO:0000313" key="15">
    <source>
        <dbReference type="Proteomes" id="UP001209570"/>
    </source>
</evidence>
<gene>
    <name evidence="14" type="ORF">P43SY_011058</name>
</gene>
<evidence type="ECO:0000256" key="2">
    <source>
        <dbReference type="ARBA" id="ARBA00009849"/>
    </source>
</evidence>
<keyword evidence="4" id="KW-1003">Cell membrane</keyword>
<keyword evidence="5 13" id="KW-0812">Transmembrane</keyword>
<keyword evidence="6 13" id="KW-1133">Transmembrane helix</keyword>
<comment type="caution">
    <text evidence="14">The sequence shown here is derived from an EMBL/GenBank/DDBJ whole genome shotgun (WGS) entry which is preliminary data.</text>
</comment>
<dbReference type="Proteomes" id="UP001209570">
    <property type="component" value="Unassembled WGS sequence"/>
</dbReference>
<dbReference type="GO" id="GO:0005254">
    <property type="term" value="F:chloride channel activity"/>
    <property type="evidence" value="ECO:0007669"/>
    <property type="project" value="UniProtKB-KW"/>
</dbReference>
<keyword evidence="9" id="KW-0869">Chloride channel</keyword>
<keyword evidence="11" id="KW-0868">Chloride</keyword>
<evidence type="ECO:0000256" key="10">
    <source>
        <dbReference type="ARBA" id="ARBA00023180"/>
    </source>
</evidence>
<evidence type="ECO:0000256" key="6">
    <source>
        <dbReference type="ARBA" id="ARBA00022989"/>
    </source>
</evidence>
<accession>A0AAD5Q0P0</accession>
<evidence type="ECO:0000256" key="8">
    <source>
        <dbReference type="ARBA" id="ARBA00023136"/>
    </source>
</evidence>
<keyword evidence="3" id="KW-0813">Transport</keyword>
<keyword evidence="12" id="KW-0407">Ion channel</keyword>
<evidence type="ECO:0000256" key="9">
    <source>
        <dbReference type="ARBA" id="ARBA00023173"/>
    </source>
</evidence>
<dbReference type="InterPro" id="IPR006990">
    <property type="entry name" value="Tweety"/>
</dbReference>